<dbReference type="SUPFAM" id="SSF50800">
    <property type="entry name" value="PK beta-barrel domain-like"/>
    <property type="match status" value="1"/>
</dbReference>
<dbReference type="GO" id="GO:0003824">
    <property type="term" value="F:catalytic activity"/>
    <property type="evidence" value="ECO:0007669"/>
    <property type="project" value="InterPro"/>
</dbReference>
<dbReference type="RefSeq" id="WP_144844554.1">
    <property type="nucleotide sequence ID" value="NZ_VNJI01000005.1"/>
</dbReference>
<reference evidence="2 3" key="1">
    <citation type="submission" date="2019-07" db="EMBL/GenBank/DDBJ databases">
        <authorList>
            <person name="Kim J."/>
        </authorList>
    </citation>
    <scope>NUCLEOTIDE SEQUENCE [LARGE SCALE GENOMIC DNA]</scope>
    <source>
        <strain evidence="2 3">JC52</strain>
    </source>
</reference>
<evidence type="ECO:0000259" key="1">
    <source>
        <dbReference type="PROSITE" id="PS51340"/>
    </source>
</evidence>
<organism evidence="2 3">
    <name type="scientific">Paenibacillus cremeus</name>
    <dbReference type="NCBI Taxonomy" id="2163881"/>
    <lineage>
        <taxon>Bacteria</taxon>
        <taxon>Bacillati</taxon>
        <taxon>Bacillota</taxon>
        <taxon>Bacilli</taxon>
        <taxon>Bacillales</taxon>
        <taxon>Paenibacillaceae</taxon>
        <taxon>Paenibacillus</taxon>
    </lineage>
</organism>
<keyword evidence="3" id="KW-1185">Reference proteome</keyword>
<proteinExistence type="predicted"/>
<dbReference type="OrthoDB" id="9789048at2"/>
<dbReference type="InterPro" id="IPR011037">
    <property type="entry name" value="Pyrv_Knase-like_insert_dom_sf"/>
</dbReference>
<sequence length="187" mass="20245">MVNNLLFQAGEVVSVSRSAAHSFSKETLDVITLLAGLGVEGDAHMGKAVKHRSRVAQNPDQPNLRQVHLIHSELFDELHDAGFNVGPGQLGENITTRGIHLLELPTGTKLYIGNTAAIEITGLRNPCAQIDNFQSGLLNAVLDHDEDGNLIRKAGIMAIVLTGGEVAPRDPIRVELPPEPFRKLERV</sequence>
<dbReference type="Gene3D" id="2.40.33.20">
    <property type="entry name" value="PK beta-barrel domain-like"/>
    <property type="match status" value="1"/>
</dbReference>
<accession>A0A559KFY9</accession>
<protein>
    <submittedName>
        <fullName evidence="2">MOSC domain-containing protein</fullName>
    </submittedName>
</protein>
<dbReference type="GO" id="GO:0030151">
    <property type="term" value="F:molybdenum ion binding"/>
    <property type="evidence" value="ECO:0007669"/>
    <property type="project" value="InterPro"/>
</dbReference>
<evidence type="ECO:0000313" key="3">
    <source>
        <dbReference type="Proteomes" id="UP000317036"/>
    </source>
</evidence>
<dbReference type="InterPro" id="IPR052716">
    <property type="entry name" value="MOSC_domain"/>
</dbReference>
<dbReference type="PANTHER" id="PTHR36930">
    <property type="entry name" value="METAL-SULFUR CLUSTER BIOSYNTHESIS PROTEINS YUAD-RELATED"/>
    <property type="match status" value="1"/>
</dbReference>
<dbReference type="Proteomes" id="UP000317036">
    <property type="component" value="Unassembled WGS sequence"/>
</dbReference>
<dbReference type="Pfam" id="PF03473">
    <property type="entry name" value="MOSC"/>
    <property type="match status" value="1"/>
</dbReference>
<evidence type="ECO:0000313" key="2">
    <source>
        <dbReference type="EMBL" id="TVY11043.1"/>
    </source>
</evidence>
<dbReference type="GO" id="GO:0030170">
    <property type="term" value="F:pyridoxal phosphate binding"/>
    <property type="evidence" value="ECO:0007669"/>
    <property type="project" value="InterPro"/>
</dbReference>
<comment type="caution">
    <text evidence="2">The sequence shown here is derived from an EMBL/GenBank/DDBJ whole genome shotgun (WGS) entry which is preliminary data.</text>
</comment>
<dbReference type="EMBL" id="VNJI01000005">
    <property type="protein sequence ID" value="TVY11043.1"/>
    <property type="molecule type" value="Genomic_DNA"/>
</dbReference>
<feature type="domain" description="MOSC" evidence="1">
    <location>
        <begin position="26"/>
        <end position="175"/>
    </location>
</feature>
<dbReference type="AlphaFoldDB" id="A0A559KFY9"/>
<dbReference type="PROSITE" id="PS51340">
    <property type="entry name" value="MOSC"/>
    <property type="match status" value="1"/>
</dbReference>
<dbReference type="InterPro" id="IPR005302">
    <property type="entry name" value="MoCF_Sase_C"/>
</dbReference>
<name>A0A559KFY9_9BACL</name>
<dbReference type="PANTHER" id="PTHR36930:SF1">
    <property type="entry name" value="MOSC DOMAIN-CONTAINING PROTEIN"/>
    <property type="match status" value="1"/>
</dbReference>
<gene>
    <name evidence="2" type="ORF">FPZ49_06120</name>
</gene>